<proteinExistence type="predicted"/>
<organism evidence="2 3">
    <name type="scientific">Ditylenchus destructor</name>
    <dbReference type="NCBI Taxonomy" id="166010"/>
    <lineage>
        <taxon>Eukaryota</taxon>
        <taxon>Metazoa</taxon>
        <taxon>Ecdysozoa</taxon>
        <taxon>Nematoda</taxon>
        <taxon>Chromadorea</taxon>
        <taxon>Rhabditida</taxon>
        <taxon>Tylenchina</taxon>
        <taxon>Tylenchomorpha</taxon>
        <taxon>Sphaerularioidea</taxon>
        <taxon>Anguinidae</taxon>
        <taxon>Anguininae</taxon>
        <taxon>Ditylenchus</taxon>
    </lineage>
</organism>
<sequence length="214" mass="24238">MSSSHRKEYWNARYQPNTSSGRGSGFRGRENSQHTSYPGKPHGKEAGKYEIAFAKVEQICSDLDSGKMFEGSSDLLKEVQSTAFTKHLDDLWPDVCKQTKFLRVIVAAVSNNHHELRNLTYDFTVKVIKSSLIDKLISQHICGYQAHVMVNPSKRTPEHAELIDQLLTLLMIGLEMTPTWIDRLLVTVDGKMITYLKKACASYPEFLNAKTQKS</sequence>
<reference evidence="2" key="1">
    <citation type="submission" date="2022-01" db="EMBL/GenBank/DDBJ databases">
        <title>Genome Sequence Resource for Two Populations of Ditylenchus destructor, the Migratory Endoparasitic Phytonematode.</title>
        <authorList>
            <person name="Zhang H."/>
            <person name="Lin R."/>
            <person name="Xie B."/>
        </authorList>
    </citation>
    <scope>NUCLEOTIDE SEQUENCE</scope>
    <source>
        <strain evidence="2">BazhouSP</strain>
    </source>
</reference>
<comment type="caution">
    <text evidence="2">The sequence shown here is derived from an EMBL/GenBank/DDBJ whole genome shotgun (WGS) entry which is preliminary data.</text>
</comment>
<dbReference type="AlphaFoldDB" id="A0AAD4N7N4"/>
<evidence type="ECO:0000313" key="3">
    <source>
        <dbReference type="Proteomes" id="UP001201812"/>
    </source>
</evidence>
<name>A0AAD4N7N4_9BILA</name>
<feature type="region of interest" description="Disordered" evidence="1">
    <location>
        <begin position="1"/>
        <end position="44"/>
    </location>
</feature>
<dbReference type="EMBL" id="JAKKPZ010000013">
    <property type="protein sequence ID" value="KAI1714325.1"/>
    <property type="molecule type" value="Genomic_DNA"/>
</dbReference>
<accession>A0AAD4N7N4</accession>
<dbReference type="Proteomes" id="UP001201812">
    <property type="component" value="Unassembled WGS sequence"/>
</dbReference>
<keyword evidence="3" id="KW-1185">Reference proteome</keyword>
<gene>
    <name evidence="2" type="ORF">DdX_08418</name>
</gene>
<evidence type="ECO:0000256" key="1">
    <source>
        <dbReference type="SAM" id="MobiDB-lite"/>
    </source>
</evidence>
<feature type="compositionally biased region" description="Basic and acidic residues" evidence="1">
    <location>
        <begin position="1"/>
        <end position="10"/>
    </location>
</feature>
<protein>
    <submittedName>
        <fullName evidence="2">Uncharacterized protein</fullName>
    </submittedName>
</protein>
<evidence type="ECO:0000313" key="2">
    <source>
        <dbReference type="EMBL" id="KAI1714325.1"/>
    </source>
</evidence>